<gene>
    <name evidence="1" type="ORF">NC653_012425</name>
</gene>
<proteinExistence type="predicted"/>
<protein>
    <submittedName>
        <fullName evidence="1">Uncharacterized protein</fullName>
    </submittedName>
</protein>
<dbReference type="Proteomes" id="UP001164929">
    <property type="component" value="Chromosome 4"/>
</dbReference>
<reference evidence="1 2" key="1">
    <citation type="journal article" date="2023" name="Mol. Ecol. Resour.">
        <title>Chromosome-level genome assembly of a triploid poplar Populus alba 'Berolinensis'.</title>
        <authorList>
            <person name="Chen S."/>
            <person name="Yu Y."/>
            <person name="Wang X."/>
            <person name="Wang S."/>
            <person name="Zhang T."/>
            <person name="Zhou Y."/>
            <person name="He R."/>
            <person name="Meng N."/>
            <person name="Wang Y."/>
            <person name="Liu W."/>
            <person name="Liu Z."/>
            <person name="Liu J."/>
            <person name="Guo Q."/>
            <person name="Huang H."/>
            <person name="Sederoff R.R."/>
            <person name="Wang G."/>
            <person name="Qu G."/>
            <person name="Chen S."/>
        </authorList>
    </citation>
    <scope>NUCLEOTIDE SEQUENCE [LARGE SCALE GENOMIC DNA]</scope>
    <source>
        <strain evidence="1">SC-2020</strain>
    </source>
</reference>
<evidence type="ECO:0000313" key="1">
    <source>
        <dbReference type="EMBL" id="KAJ7002366.1"/>
    </source>
</evidence>
<keyword evidence="2" id="KW-1185">Reference proteome</keyword>
<organism evidence="1 2">
    <name type="scientific">Populus alba x Populus x berolinensis</name>
    <dbReference type="NCBI Taxonomy" id="444605"/>
    <lineage>
        <taxon>Eukaryota</taxon>
        <taxon>Viridiplantae</taxon>
        <taxon>Streptophyta</taxon>
        <taxon>Embryophyta</taxon>
        <taxon>Tracheophyta</taxon>
        <taxon>Spermatophyta</taxon>
        <taxon>Magnoliopsida</taxon>
        <taxon>eudicotyledons</taxon>
        <taxon>Gunneridae</taxon>
        <taxon>Pentapetalae</taxon>
        <taxon>rosids</taxon>
        <taxon>fabids</taxon>
        <taxon>Malpighiales</taxon>
        <taxon>Salicaceae</taxon>
        <taxon>Saliceae</taxon>
        <taxon>Populus</taxon>
    </lineage>
</organism>
<sequence>MLILLPDVIAKSTLIVRNGALILLGSLEISPCQPEAGLVPTTKRFWPGNIGTWGHYCWCGQQNCELILLLHDYLIFLWITHWGPIVHSVAKGFSSQTLCRLVKKQSRIRQSA</sequence>
<name>A0AAD6R547_9ROSI</name>
<evidence type="ECO:0000313" key="2">
    <source>
        <dbReference type="Proteomes" id="UP001164929"/>
    </source>
</evidence>
<dbReference type="EMBL" id="JAQIZT010000004">
    <property type="protein sequence ID" value="KAJ7002366.1"/>
    <property type="molecule type" value="Genomic_DNA"/>
</dbReference>
<comment type="caution">
    <text evidence="1">The sequence shown here is derived from an EMBL/GenBank/DDBJ whole genome shotgun (WGS) entry which is preliminary data.</text>
</comment>
<dbReference type="AlphaFoldDB" id="A0AAD6R547"/>
<accession>A0AAD6R547</accession>